<dbReference type="GO" id="GO:0000281">
    <property type="term" value="P:mitotic cytokinesis"/>
    <property type="evidence" value="ECO:0007669"/>
    <property type="project" value="TreeGrafter"/>
</dbReference>
<gene>
    <name evidence="3" type="primary">RvY_07670-1</name>
    <name evidence="3" type="synonym">RvY_07670.1</name>
    <name evidence="3" type="ORF">RvY_07670</name>
</gene>
<dbReference type="Proteomes" id="UP000186922">
    <property type="component" value="Unassembled WGS sequence"/>
</dbReference>
<reference evidence="3 4" key="1">
    <citation type="journal article" date="2016" name="Nat. Commun.">
        <title>Extremotolerant tardigrade genome and improved radiotolerance of human cultured cells by tardigrade-unique protein.</title>
        <authorList>
            <person name="Hashimoto T."/>
            <person name="Horikawa D.D."/>
            <person name="Saito Y."/>
            <person name="Kuwahara H."/>
            <person name="Kozuka-Hata H."/>
            <person name="Shin-I T."/>
            <person name="Minakuchi Y."/>
            <person name="Ohishi K."/>
            <person name="Motoyama A."/>
            <person name="Aizu T."/>
            <person name="Enomoto A."/>
            <person name="Kondo K."/>
            <person name="Tanaka S."/>
            <person name="Hara Y."/>
            <person name="Koshikawa S."/>
            <person name="Sagara H."/>
            <person name="Miura T."/>
            <person name="Yokobori S."/>
            <person name="Miyagawa K."/>
            <person name="Suzuki Y."/>
            <person name="Kubo T."/>
            <person name="Oyama M."/>
            <person name="Kohara Y."/>
            <person name="Fujiyama A."/>
            <person name="Arakawa K."/>
            <person name="Katayama T."/>
            <person name="Toyoda A."/>
            <person name="Kunieda T."/>
        </authorList>
    </citation>
    <scope>NUCLEOTIDE SEQUENCE [LARGE SCALE GENOMIC DNA]</scope>
    <source>
        <strain evidence="3 4">YOKOZUNA-1</strain>
    </source>
</reference>
<dbReference type="STRING" id="947166.A0A1D1V928"/>
<dbReference type="GO" id="GO:0031106">
    <property type="term" value="P:septin ring organization"/>
    <property type="evidence" value="ECO:0007669"/>
    <property type="project" value="TreeGrafter"/>
</dbReference>
<sequence length="672" mass="75459">MAHQKRNFDATRDMWEQRSAGADVVPSPHKRFASPKNKINSRERRSVEPENYDRQTERPEIEESVSEEHGIKDHTAHLKEAFFDTDPDPEDNAETTKYFTPVMTYETQTVVTRTVTVEEYTNSKSAITSDDESDEDFQARPVSPQRPRSHGAVSLNKDDENWKESSLSNGGSHEQHRRSNGSLEKSPSAFSLAGLFKSADKLKALFSTESSPTEKAASEGSSLRGSLYRPNENITGRNHDKTVDSTPLSANHTTRLTSDENSEQPFPLPALVFEEKAFSPKDAFNGPDRSTSIQELEKEAEKQLNLYTRIRERIQTTPSLSSTLMILPRADAERELLLSARKRKGCLNRIEKIRATDSEGRHGGPSNSMLGRGRVSCKNMTLSINSEFWDGLRQDRNADFFVIVVFSYFDQVRATECLQLDEVASDGSLTITDFFQFHNLTSDFSIEVEAQLIRIMKAEAGEDSKKHTPSLLKKFMAVIPKSAGKSGSSSQSACDSSMTSAMSLGSTRLTLHNVHDKTFPLDGGLIVENYDVLLDIKANLELDFVADHQGFLTFHCYTDVGTDWVRRWCKLDGTALSFWKYPDDAERKLKSLGAFALGKCTDTFLMRAKGGLNRPNSFVLHSRTPIFSKTGNQSAEEDFEYSVMADTKEDLEGWLNILNAVLQGMNDWRNRS</sequence>
<feature type="region of interest" description="Disordered" evidence="1">
    <location>
        <begin position="1"/>
        <end position="72"/>
    </location>
</feature>
<keyword evidence="4" id="KW-1185">Reference proteome</keyword>
<feature type="compositionally biased region" description="Polar residues" evidence="1">
    <location>
        <begin position="207"/>
        <end position="224"/>
    </location>
</feature>
<dbReference type="AlphaFoldDB" id="A0A1D1V928"/>
<name>A0A1D1V928_RAMVA</name>
<dbReference type="PANTHER" id="PTHR21538">
    <property type="entry name" value="ANILLIN/RHOTEKIN RTKN"/>
    <property type="match status" value="1"/>
</dbReference>
<dbReference type="InterPro" id="IPR051364">
    <property type="entry name" value="Cytokinesis/Rho-signaling"/>
</dbReference>
<feature type="domain" description="PH" evidence="2">
    <location>
        <begin position="545"/>
        <end position="663"/>
    </location>
</feature>
<dbReference type="SUPFAM" id="SSF50729">
    <property type="entry name" value="PH domain-like"/>
    <property type="match status" value="1"/>
</dbReference>
<dbReference type="SMART" id="SM00233">
    <property type="entry name" value="PH"/>
    <property type="match status" value="1"/>
</dbReference>
<dbReference type="PANTHER" id="PTHR21538:SF24">
    <property type="entry name" value="PH DOMAIN-CONTAINING PROTEIN"/>
    <property type="match status" value="1"/>
</dbReference>
<dbReference type="InterPro" id="IPR012966">
    <property type="entry name" value="AHD"/>
</dbReference>
<dbReference type="PROSITE" id="PS50003">
    <property type="entry name" value="PH_DOMAIN"/>
    <property type="match status" value="1"/>
</dbReference>
<dbReference type="Gene3D" id="2.30.29.30">
    <property type="entry name" value="Pleckstrin-homology domain (PH domain)/Phosphotyrosine-binding domain (PTB)"/>
    <property type="match status" value="1"/>
</dbReference>
<evidence type="ECO:0000256" key="1">
    <source>
        <dbReference type="SAM" id="MobiDB-lite"/>
    </source>
</evidence>
<evidence type="ECO:0000313" key="3">
    <source>
        <dbReference type="EMBL" id="GAU96187.1"/>
    </source>
</evidence>
<dbReference type="OrthoDB" id="5915976at2759"/>
<proteinExistence type="predicted"/>
<dbReference type="Pfam" id="PF00169">
    <property type="entry name" value="PH"/>
    <property type="match status" value="1"/>
</dbReference>
<organism evidence="3 4">
    <name type="scientific">Ramazzottius varieornatus</name>
    <name type="common">Water bear</name>
    <name type="synonym">Tardigrade</name>
    <dbReference type="NCBI Taxonomy" id="947166"/>
    <lineage>
        <taxon>Eukaryota</taxon>
        <taxon>Metazoa</taxon>
        <taxon>Ecdysozoa</taxon>
        <taxon>Tardigrada</taxon>
        <taxon>Eutardigrada</taxon>
        <taxon>Parachela</taxon>
        <taxon>Hypsibioidea</taxon>
        <taxon>Ramazzottiidae</taxon>
        <taxon>Ramazzottius</taxon>
    </lineage>
</organism>
<feature type="compositionally biased region" description="Basic and acidic residues" evidence="1">
    <location>
        <begin position="40"/>
        <end position="72"/>
    </location>
</feature>
<feature type="compositionally biased region" description="Polar residues" evidence="1">
    <location>
        <begin position="244"/>
        <end position="256"/>
    </location>
</feature>
<evidence type="ECO:0000259" key="2">
    <source>
        <dbReference type="PROSITE" id="PS50003"/>
    </source>
</evidence>
<protein>
    <recommendedName>
        <fullName evidence="2">PH domain-containing protein</fullName>
    </recommendedName>
</protein>
<dbReference type="Pfam" id="PF08174">
    <property type="entry name" value="Anillin"/>
    <property type="match status" value="1"/>
</dbReference>
<dbReference type="GO" id="GO:0005826">
    <property type="term" value="C:actomyosin contractile ring"/>
    <property type="evidence" value="ECO:0007669"/>
    <property type="project" value="TreeGrafter"/>
</dbReference>
<feature type="compositionally biased region" description="Basic and acidic residues" evidence="1">
    <location>
        <begin position="1"/>
        <end position="16"/>
    </location>
</feature>
<feature type="region of interest" description="Disordered" evidence="1">
    <location>
        <begin position="207"/>
        <end position="264"/>
    </location>
</feature>
<feature type="region of interest" description="Disordered" evidence="1">
    <location>
        <begin position="122"/>
        <end position="186"/>
    </location>
</feature>
<dbReference type="InterPro" id="IPR001849">
    <property type="entry name" value="PH_domain"/>
</dbReference>
<evidence type="ECO:0000313" key="4">
    <source>
        <dbReference type="Proteomes" id="UP000186922"/>
    </source>
</evidence>
<dbReference type="InterPro" id="IPR011993">
    <property type="entry name" value="PH-like_dom_sf"/>
</dbReference>
<dbReference type="GO" id="GO:0000915">
    <property type="term" value="P:actomyosin contractile ring assembly"/>
    <property type="evidence" value="ECO:0007669"/>
    <property type="project" value="TreeGrafter"/>
</dbReference>
<dbReference type="EMBL" id="BDGG01000003">
    <property type="protein sequence ID" value="GAU96187.1"/>
    <property type="molecule type" value="Genomic_DNA"/>
</dbReference>
<accession>A0A1D1V928</accession>
<comment type="caution">
    <text evidence="3">The sequence shown here is derived from an EMBL/GenBank/DDBJ whole genome shotgun (WGS) entry which is preliminary data.</text>
</comment>